<dbReference type="SUPFAM" id="SSF53300">
    <property type="entry name" value="vWA-like"/>
    <property type="match status" value="1"/>
</dbReference>
<evidence type="ECO:0008006" key="3">
    <source>
        <dbReference type="Google" id="ProtNLM"/>
    </source>
</evidence>
<accession>A0A499VFY1</accession>
<evidence type="ECO:0000313" key="2">
    <source>
        <dbReference type="Proteomes" id="UP000463951"/>
    </source>
</evidence>
<protein>
    <recommendedName>
        <fullName evidence="3">VWFA domain-containing protein</fullName>
    </recommendedName>
</protein>
<evidence type="ECO:0000313" key="1">
    <source>
        <dbReference type="EMBL" id="BBJ47096.1"/>
    </source>
</evidence>
<dbReference type="PANTHER" id="PTHR36846:SF1">
    <property type="entry name" value="PROTEIN VIAA"/>
    <property type="match status" value="1"/>
</dbReference>
<dbReference type="Proteomes" id="UP000463951">
    <property type="component" value="Chromosome"/>
</dbReference>
<organism evidence="1 2">
    <name type="scientific">Streptomyces antimycoticus</name>
    <dbReference type="NCBI Taxonomy" id="68175"/>
    <lineage>
        <taxon>Bacteria</taxon>
        <taxon>Bacillati</taxon>
        <taxon>Actinomycetota</taxon>
        <taxon>Actinomycetes</taxon>
        <taxon>Kitasatosporales</taxon>
        <taxon>Streptomycetaceae</taxon>
        <taxon>Streptomyces</taxon>
        <taxon>Streptomyces violaceusniger group</taxon>
    </lineage>
</organism>
<proteinExistence type="predicted"/>
<dbReference type="PANTHER" id="PTHR36846">
    <property type="entry name" value="PROTEIN VIAA"/>
    <property type="match status" value="1"/>
</dbReference>
<reference evidence="1 2" key="1">
    <citation type="journal article" date="2020" name="Int. J. Syst. Evol. Microbiol.">
        <title>Reclassification of Streptomyces castelarensis and Streptomyces sporoclivatus as later heterotypic synonyms of Streptomyces antimycoticus.</title>
        <authorList>
            <person name="Komaki H."/>
            <person name="Tamura T."/>
        </authorList>
    </citation>
    <scope>NUCLEOTIDE SEQUENCE [LARGE SCALE GENOMIC DNA]</scope>
    <source>
        <strain evidence="1 2">NBRC 100767</strain>
    </source>
</reference>
<gene>
    <name evidence="1" type="ORF">SSPO_098140</name>
</gene>
<dbReference type="EMBL" id="AP019620">
    <property type="protein sequence ID" value="BBJ47096.1"/>
    <property type="molecule type" value="Genomic_DNA"/>
</dbReference>
<name>A0A499VFY1_9ACTN</name>
<dbReference type="InterPro" id="IPR036465">
    <property type="entry name" value="vWFA_dom_sf"/>
</dbReference>
<sequence length="126" mass="13824">MFRFPSGRPAGLARILDFAETFLGGGTSYQTPLTAARELLAEEFDDTARMRGDIVMITDDECGVTEEWMRGWNDAKHQLGFRVFGVAIGAPRAAETGSVLEALCDNLRSIEDLTDVHAAADLFRVI</sequence>
<dbReference type="AlphaFoldDB" id="A0A499VFY1"/>